<comment type="caution">
    <text evidence="7">The sequence shown here is derived from an EMBL/GenBank/DDBJ whole genome shotgun (WGS) entry which is preliminary data.</text>
</comment>
<sequence length="246" mass="26569">MSLLEVSELTSRHGQIEALSGISFDVGSGEIVALLGSNGAGKTTTLRTITGLHRAKSGRIVFDGEDLSRLGAHRIVALGLGHVPEGRRVFPALTVAENLLLGGYLKRRERHVINERREEIYETFPRLGERRSQLAGLLSGGEQQMLAIGRALMHRPRLLALDEPTMGLAPQTARQVLEIIRRIRDGGTTILIVEQNAHQALRLADRAYVLESGRIVLSGPAAELAADPRVKAAYLGGDPAPRTSTG</sequence>
<dbReference type="Pfam" id="PF00005">
    <property type="entry name" value="ABC_tran"/>
    <property type="match status" value="1"/>
</dbReference>
<evidence type="ECO:0000256" key="5">
    <source>
        <dbReference type="ARBA" id="ARBA00022970"/>
    </source>
</evidence>
<comment type="similarity">
    <text evidence="1">Belongs to the ABC transporter superfamily.</text>
</comment>
<reference evidence="7 8" key="1">
    <citation type="submission" date="2019-07" db="EMBL/GenBank/DDBJ databases">
        <title>Lentzea xizangensis sp. nov., isolated from Qinghai-Tibetan Plateau Soils.</title>
        <authorList>
            <person name="Huang J."/>
        </authorList>
    </citation>
    <scope>NUCLEOTIDE SEQUENCE [LARGE SCALE GENOMIC DNA]</scope>
    <source>
        <strain evidence="7 8">FXJ1.1311</strain>
    </source>
</reference>
<name>A0A563ESJ5_9PSEU</name>
<gene>
    <name evidence="7" type="ORF">FKR81_20620</name>
</gene>
<dbReference type="PANTHER" id="PTHR43820">
    <property type="entry name" value="HIGH-AFFINITY BRANCHED-CHAIN AMINO ACID TRANSPORT ATP-BINDING PROTEIN LIVF"/>
    <property type="match status" value="1"/>
</dbReference>
<dbReference type="GO" id="GO:0005524">
    <property type="term" value="F:ATP binding"/>
    <property type="evidence" value="ECO:0007669"/>
    <property type="project" value="UniProtKB-KW"/>
</dbReference>
<keyword evidence="5" id="KW-0029">Amino-acid transport</keyword>
<dbReference type="PANTHER" id="PTHR43820:SF4">
    <property type="entry name" value="HIGH-AFFINITY BRANCHED-CHAIN AMINO ACID TRANSPORT ATP-BINDING PROTEIN LIVF"/>
    <property type="match status" value="1"/>
</dbReference>
<evidence type="ECO:0000256" key="4">
    <source>
        <dbReference type="ARBA" id="ARBA00022840"/>
    </source>
</evidence>
<evidence type="ECO:0000256" key="1">
    <source>
        <dbReference type="ARBA" id="ARBA00005417"/>
    </source>
</evidence>
<dbReference type="EMBL" id="VOBR01000012">
    <property type="protein sequence ID" value="TWP50572.1"/>
    <property type="molecule type" value="Genomic_DNA"/>
</dbReference>
<dbReference type="GO" id="GO:0016887">
    <property type="term" value="F:ATP hydrolysis activity"/>
    <property type="evidence" value="ECO:0007669"/>
    <property type="project" value="InterPro"/>
</dbReference>
<dbReference type="InterPro" id="IPR003593">
    <property type="entry name" value="AAA+_ATPase"/>
</dbReference>
<dbReference type="GO" id="GO:0015658">
    <property type="term" value="F:branched-chain amino acid transmembrane transporter activity"/>
    <property type="evidence" value="ECO:0007669"/>
    <property type="project" value="TreeGrafter"/>
</dbReference>
<keyword evidence="8" id="KW-1185">Reference proteome</keyword>
<evidence type="ECO:0000313" key="8">
    <source>
        <dbReference type="Proteomes" id="UP000316639"/>
    </source>
</evidence>
<dbReference type="OrthoDB" id="9776369at2"/>
<dbReference type="Gene3D" id="3.40.50.300">
    <property type="entry name" value="P-loop containing nucleotide triphosphate hydrolases"/>
    <property type="match status" value="1"/>
</dbReference>
<dbReference type="SUPFAM" id="SSF52540">
    <property type="entry name" value="P-loop containing nucleoside triphosphate hydrolases"/>
    <property type="match status" value="1"/>
</dbReference>
<evidence type="ECO:0000256" key="3">
    <source>
        <dbReference type="ARBA" id="ARBA00022741"/>
    </source>
</evidence>
<protein>
    <submittedName>
        <fullName evidence="7">ABC transporter ATP-binding protein</fullName>
    </submittedName>
</protein>
<dbReference type="GO" id="GO:0015807">
    <property type="term" value="P:L-amino acid transport"/>
    <property type="evidence" value="ECO:0007669"/>
    <property type="project" value="TreeGrafter"/>
</dbReference>
<feature type="domain" description="ABC transporter" evidence="6">
    <location>
        <begin position="4"/>
        <end position="237"/>
    </location>
</feature>
<evidence type="ECO:0000313" key="7">
    <source>
        <dbReference type="EMBL" id="TWP50572.1"/>
    </source>
</evidence>
<dbReference type="InterPro" id="IPR003439">
    <property type="entry name" value="ABC_transporter-like_ATP-bd"/>
</dbReference>
<accession>A0A563ESJ5</accession>
<dbReference type="SMART" id="SM00382">
    <property type="entry name" value="AAA"/>
    <property type="match status" value="1"/>
</dbReference>
<keyword evidence="2" id="KW-0813">Transport</keyword>
<proteinExistence type="inferred from homology"/>
<evidence type="ECO:0000256" key="2">
    <source>
        <dbReference type="ARBA" id="ARBA00022448"/>
    </source>
</evidence>
<dbReference type="PROSITE" id="PS50893">
    <property type="entry name" value="ABC_TRANSPORTER_2"/>
    <property type="match status" value="1"/>
</dbReference>
<dbReference type="Proteomes" id="UP000316639">
    <property type="component" value="Unassembled WGS sequence"/>
</dbReference>
<dbReference type="RefSeq" id="WP_146353734.1">
    <property type="nucleotide sequence ID" value="NZ_VOBR01000012.1"/>
</dbReference>
<dbReference type="InterPro" id="IPR052156">
    <property type="entry name" value="BCAA_Transport_ATP-bd_LivF"/>
</dbReference>
<evidence type="ECO:0000259" key="6">
    <source>
        <dbReference type="PROSITE" id="PS50893"/>
    </source>
</evidence>
<dbReference type="InterPro" id="IPR032823">
    <property type="entry name" value="BCA_ABC_TP_C"/>
</dbReference>
<dbReference type="CDD" id="cd03224">
    <property type="entry name" value="ABC_TM1139_LivF_branched"/>
    <property type="match status" value="1"/>
</dbReference>
<keyword evidence="3" id="KW-0547">Nucleotide-binding</keyword>
<keyword evidence="4 7" id="KW-0067">ATP-binding</keyword>
<organism evidence="7 8">
    <name type="scientific">Lentzea tibetensis</name>
    <dbReference type="NCBI Taxonomy" id="2591470"/>
    <lineage>
        <taxon>Bacteria</taxon>
        <taxon>Bacillati</taxon>
        <taxon>Actinomycetota</taxon>
        <taxon>Actinomycetes</taxon>
        <taxon>Pseudonocardiales</taxon>
        <taxon>Pseudonocardiaceae</taxon>
        <taxon>Lentzea</taxon>
    </lineage>
</organism>
<dbReference type="PROSITE" id="PS00211">
    <property type="entry name" value="ABC_TRANSPORTER_1"/>
    <property type="match status" value="1"/>
</dbReference>
<dbReference type="InterPro" id="IPR027417">
    <property type="entry name" value="P-loop_NTPase"/>
</dbReference>
<dbReference type="InterPro" id="IPR017871">
    <property type="entry name" value="ABC_transporter-like_CS"/>
</dbReference>
<dbReference type="Pfam" id="PF12399">
    <property type="entry name" value="BCA_ABC_TP_C"/>
    <property type="match status" value="1"/>
</dbReference>
<dbReference type="AlphaFoldDB" id="A0A563ESJ5"/>